<dbReference type="Proteomes" id="UP000580250">
    <property type="component" value="Unassembled WGS sequence"/>
</dbReference>
<organism evidence="2 3">
    <name type="scientific">Meloidogyne enterolobii</name>
    <name type="common">Root-knot nematode worm</name>
    <name type="synonym">Meloidogyne mayaguensis</name>
    <dbReference type="NCBI Taxonomy" id="390850"/>
    <lineage>
        <taxon>Eukaryota</taxon>
        <taxon>Metazoa</taxon>
        <taxon>Ecdysozoa</taxon>
        <taxon>Nematoda</taxon>
        <taxon>Chromadorea</taxon>
        <taxon>Rhabditida</taxon>
        <taxon>Tylenchina</taxon>
        <taxon>Tylenchomorpha</taxon>
        <taxon>Tylenchoidea</taxon>
        <taxon>Meloidogynidae</taxon>
        <taxon>Meloidogyninae</taxon>
        <taxon>Meloidogyne</taxon>
    </lineage>
</organism>
<feature type="compositionally biased region" description="Polar residues" evidence="1">
    <location>
        <begin position="52"/>
        <end position="62"/>
    </location>
</feature>
<evidence type="ECO:0000313" key="3">
    <source>
        <dbReference type="Proteomes" id="UP000580250"/>
    </source>
</evidence>
<comment type="caution">
    <text evidence="2">The sequence shown here is derived from an EMBL/GenBank/DDBJ whole genome shotgun (WGS) entry which is preliminary data.</text>
</comment>
<gene>
    <name evidence="2" type="ORF">MENT_LOCUS20916</name>
</gene>
<reference evidence="2 3" key="1">
    <citation type="submission" date="2020-08" db="EMBL/GenBank/DDBJ databases">
        <authorList>
            <person name="Koutsovoulos G."/>
            <person name="Danchin GJ E."/>
        </authorList>
    </citation>
    <scope>NUCLEOTIDE SEQUENCE [LARGE SCALE GENOMIC DNA]</scope>
</reference>
<accession>A0A6V7V481</accession>
<proteinExistence type="predicted"/>
<dbReference type="AlphaFoldDB" id="A0A6V7V481"/>
<evidence type="ECO:0000256" key="1">
    <source>
        <dbReference type="SAM" id="MobiDB-lite"/>
    </source>
</evidence>
<evidence type="ECO:0000313" key="2">
    <source>
        <dbReference type="EMBL" id="CAD2169577.1"/>
    </source>
</evidence>
<feature type="region of interest" description="Disordered" evidence="1">
    <location>
        <begin position="38"/>
        <end position="62"/>
    </location>
</feature>
<dbReference type="EMBL" id="CAJEWN010000155">
    <property type="protein sequence ID" value="CAD2169577.1"/>
    <property type="molecule type" value="Genomic_DNA"/>
</dbReference>
<protein>
    <submittedName>
        <fullName evidence="2">Uncharacterized protein</fullName>
    </submittedName>
</protein>
<name>A0A6V7V481_MELEN</name>
<sequence>MRIISIIIYSEQFKCQVNEFINQDYPDEIKKIIENNKKAAKEEENSAGRAATNHTKAPQIRQ</sequence>